<comment type="similarity">
    <text evidence="3">Belongs to the PTPS family.</text>
</comment>
<keyword evidence="6" id="KW-0862">Zinc</keyword>
<comment type="pathway">
    <text evidence="2">Cofactor biosynthesis; tetrahydrobiopterin biosynthesis; tetrahydrobiopterin from 7,8-dihydroneopterin triphosphate: step 1/3.</text>
</comment>
<evidence type="ECO:0000256" key="8">
    <source>
        <dbReference type="ARBA" id="ARBA00023239"/>
    </source>
</evidence>
<dbReference type="PANTHER" id="PTHR12589">
    <property type="entry name" value="PYRUVOYL TETRAHYDROBIOPTERIN SYNTHASE"/>
    <property type="match status" value="1"/>
</dbReference>
<evidence type="ECO:0000256" key="7">
    <source>
        <dbReference type="ARBA" id="ARBA00023007"/>
    </source>
</evidence>
<evidence type="ECO:0000256" key="3">
    <source>
        <dbReference type="ARBA" id="ARBA00009164"/>
    </source>
</evidence>
<comment type="cofactor">
    <cofactor evidence="1">
        <name>Zn(2+)</name>
        <dbReference type="ChEBI" id="CHEBI:29105"/>
    </cofactor>
</comment>
<comment type="caution">
    <text evidence="9">The sequence shown here is derived from an EMBL/GenBank/DDBJ whole genome shotgun (WGS) entry which is preliminary data.</text>
</comment>
<protein>
    <recommendedName>
        <fullName evidence="4">6-pyruvoyltetrahydropterin synthase</fullName>
        <ecNumber evidence="4">4.2.3.12</ecNumber>
    </recommendedName>
</protein>
<dbReference type="EC" id="4.2.3.12" evidence="4"/>
<dbReference type="InterPro" id="IPR038418">
    <property type="entry name" value="6-PTP_synth/QueD_sf"/>
</dbReference>
<accession>A0ABR3WGF5</accession>
<evidence type="ECO:0000256" key="2">
    <source>
        <dbReference type="ARBA" id="ARBA00005126"/>
    </source>
</evidence>
<keyword evidence="10" id="KW-1185">Reference proteome</keyword>
<keyword evidence="5" id="KW-0479">Metal-binding</keyword>
<evidence type="ECO:0000256" key="4">
    <source>
        <dbReference type="ARBA" id="ARBA00013100"/>
    </source>
</evidence>
<keyword evidence="7" id="KW-0783">Tetrahydrobiopterin biosynthesis</keyword>
<proteinExistence type="inferred from homology"/>
<evidence type="ECO:0000256" key="5">
    <source>
        <dbReference type="ARBA" id="ARBA00022723"/>
    </source>
</evidence>
<evidence type="ECO:0000256" key="1">
    <source>
        <dbReference type="ARBA" id="ARBA00001947"/>
    </source>
</evidence>
<dbReference type="Pfam" id="PF01242">
    <property type="entry name" value="PTPS"/>
    <property type="match status" value="1"/>
</dbReference>
<reference evidence="9 10" key="1">
    <citation type="journal article" date="2024" name="Commun. Biol.">
        <title>Comparative genomic analysis of thermophilic fungi reveals convergent evolutionary adaptations and gene losses.</title>
        <authorList>
            <person name="Steindorff A.S."/>
            <person name="Aguilar-Pontes M.V."/>
            <person name="Robinson A.J."/>
            <person name="Andreopoulos B."/>
            <person name="LaButti K."/>
            <person name="Kuo A."/>
            <person name="Mondo S."/>
            <person name="Riley R."/>
            <person name="Otillar R."/>
            <person name="Haridas S."/>
            <person name="Lipzen A."/>
            <person name="Grimwood J."/>
            <person name="Schmutz J."/>
            <person name="Clum A."/>
            <person name="Reid I.D."/>
            <person name="Moisan M.C."/>
            <person name="Butler G."/>
            <person name="Nguyen T.T.M."/>
            <person name="Dewar K."/>
            <person name="Conant G."/>
            <person name="Drula E."/>
            <person name="Henrissat B."/>
            <person name="Hansel C."/>
            <person name="Singer S."/>
            <person name="Hutchinson M.I."/>
            <person name="de Vries R.P."/>
            <person name="Natvig D.O."/>
            <person name="Powell A.J."/>
            <person name="Tsang A."/>
            <person name="Grigoriev I.V."/>
        </authorList>
    </citation>
    <scope>NUCLEOTIDE SEQUENCE [LARGE SCALE GENOMIC DNA]</scope>
    <source>
        <strain evidence="9 10">ATCC 24622</strain>
    </source>
</reference>
<name>A0ABR3WGF5_9PEZI</name>
<evidence type="ECO:0000313" key="9">
    <source>
        <dbReference type="EMBL" id="KAL1861357.1"/>
    </source>
</evidence>
<gene>
    <name evidence="9" type="ORF">VTK73DRAFT_7132</name>
</gene>
<dbReference type="InterPro" id="IPR007115">
    <property type="entry name" value="6-PTP_synth/QueD"/>
</dbReference>
<evidence type="ECO:0000256" key="6">
    <source>
        <dbReference type="ARBA" id="ARBA00022833"/>
    </source>
</evidence>
<dbReference type="Gene3D" id="3.30.479.10">
    <property type="entry name" value="6-pyruvoyl tetrahydropterin synthase/QueD"/>
    <property type="match status" value="1"/>
</dbReference>
<organism evidence="9 10">
    <name type="scientific">Phialemonium thermophilum</name>
    <dbReference type="NCBI Taxonomy" id="223376"/>
    <lineage>
        <taxon>Eukaryota</taxon>
        <taxon>Fungi</taxon>
        <taxon>Dikarya</taxon>
        <taxon>Ascomycota</taxon>
        <taxon>Pezizomycotina</taxon>
        <taxon>Sordariomycetes</taxon>
        <taxon>Sordariomycetidae</taxon>
        <taxon>Cephalothecales</taxon>
        <taxon>Cephalothecaceae</taxon>
        <taxon>Phialemonium</taxon>
    </lineage>
</organism>
<dbReference type="SUPFAM" id="SSF55620">
    <property type="entry name" value="Tetrahydrobiopterin biosynthesis enzymes-like"/>
    <property type="match status" value="1"/>
</dbReference>
<dbReference type="PANTHER" id="PTHR12589:SF7">
    <property type="entry name" value="6-PYRUVOYL TETRAHYDROBIOPTERIN SYNTHASE"/>
    <property type="match status" value="1"/>
</dbReference>
<keyword evidence="8" id="KW-0456">Lyase</keyword>
<evidence type="ECO:0000313" key="10">
    <source>
        <dbReference type="Proteomes" id="UP001586593"/>
    </source>
</evidence>
<dbReference type="Proteomes" id="UP001586593">
    <property type="component" value="Unassembled WGS sequence"/>
</dbReference>
<sequence length="219" mass="24108">MRMSVLPLAAGTGCKHAVTMAPTYRMVLEKKDFHFSASHFTILTADHAEPLHGHNYHVRVELYGHALDRNDLLLDITAFKSSVRDLCSRLDHRVLIQSKSPHLRVTRSPGIVEVRFCSETYQYPESSILFLPLVNTSMEALSAFIWTELSAALVGTGVESVKLIIPIKVLDTLGRSSGAKSHRLALGLGVGEYRGVSRRADNVFSSPAANGRRASLNAR</sequence>
<dbReference type="EMBL" id="JAZHXJ010000434">
    <property type="protein sequence ID" value="KAL1861357.1"/>
    <property type="molecule type" value="Genomic_DNA"/>
</dbReference>